<comment type="caution">
    <text evidence="1">The sequence shown here is derived from an EMBL/GenBank/DDBJ whole genome shotgun (WGS) entry which is preliminary data.</text>
</comment>
<dbReference type="AlphaFoldDB" id="A0A369ZJZ0"/>
<organism evidence="1 2">
    <name type="scientific">Haemophilus parahaemolyticus</name>
    <dbReference type="NCBI Taxonomy" id="735"/>
    <lineage>
        <taxon>Bacteria</taxon>
        <taxon>Pseudomonadati</taxon>
        <taxon>Pseudomonadota</taxon>
        <taxon>Gammaproteobacteria</taxon>
        <taxon>Pasteurellales</taxon>
        <taxon>Pasteurellaceae</taxon>
        <taxon>Haemophilus</taxon>
    </lineage>
</organism>
<dbReference type="Proteomes" id="UP000253999">
    <property type="component" value="Unassembled WGS sequence"/>
</dbReference>
<sequence>MQASPKPNPPMLEEEDELEMIPYYEIYASAGYGSFNLETYQPDDYIGLNRKWLNQRGFRINHLRFFQAEGIQCIQRLAITKHSTIQWTYPLTNR</sequence>
<protein>
    <submittedName>
        <fullName evidence="1">Uncharacterized protein</fullName>
    </submittedName>
</protein>
<dbReference type="EMBL" id="QEQD01000005">
    <property type="protein sequence ID" value="RDF04071.1"/>
    <property type="molecule type" value="Genomic_DNA"/>
</dbReference>
<evidence type="ECO:0000313" key="1">
    <source>
        <dbReference type="EMBL" id="RDF04071.1"/>
    </source>
</evidence>
<gene>
    <name evidence="1" type="ORF">DPV98_06015</name>
</gene>
<name>A0A369ZJZ0_HAEPH</name>
<accession>A0A369ZJZ0</accession>
<evidence type="ECO:0000313" key="2">
    <source>
        <dbReference type="Proteomes" id="UP000253999"/>
    </source>
</evidence>
<reference evidence="1 2" key="1">
    <citation type="submission" date="2018-05" db="EMBL/GenBank/DDBJ databases">
        <title>Draft Genome Sequences for a Diverse set of 7 Haemophilus Species.</title>
        <authorList>
            <person name="Nichols M."/>
            <person name="Topaz N."/>
            <person name="Wang X."/>
            <person name="Wang X."/>
            <person name="Boxrud D."/>
        </authorList>
    </citation>
    <scope>NUCLEOTIDE SEQUENCE [LARGE SCALE GENOMIC DNA]</scope>
    <source>
        <strain evidence="1 2">C2010039593</strain>
    </source>
</reference>
<dbReference type="RefSeq" id="WP_111313046.1">
    <property type="nucleotide sequence ID" value="NZ_CAUQRN010000002.1"/>
</dbReference>
<proteinExistence type="predicted"/>